<dbReference type="PANTHER" id="PTHR46268">
    <property type="entry name" value="STRESS RESPONSE PROTEIN NHAX"/>
    <property type="match status" value="1"/>
</dbReference>
<dbReference type="PRINTS" id="PR01438">
    <property type="entry name" value="UNVRSLSTRESS"/>
</dbReference>
<proteinExistence type="inferred from homology"/>
<dbReference type="InterPro" id="IPR006015">
    <property type="entry name" value="Universal_stress_UspA"/>
</dbReference>
<reference evidence="3" key="1">
    <citation type="submission" date="2020-02" db="EMBL/GenBank/DDBJ databases">
        <authorList>
            <person name="Meier V. D."/>
        </authorList>
    </citation>
    <scope>NUCLEOTIDE SEQUENCE</scope>
    <source>
        <strain evidence="3">AVDCRST_MAG69</strain>
    </source>
</reference>
<protein>
    <recommendedName>
        <fullName evidence="2">UspA domain-containing protein</fullName>
    </recommendedName>
</protein>
<dbReference type="InterPro" id="IPR006016">
    <property type="entry name" value="UspA"/>
</dbReference>
<comment type="similarity">
    <text evidence="1">Belongs to the universal stress protein A family.</text>
</comment>
<dbReference type="Gene3D" id="3.40.50.12370">
    <property type="match status" value="1"/>
</dbReference>
<gene>
    <name evidence="3" type="ORF">AVDCRST_MAG69-2574</name>
</gene>
<evidence type="ECO:0000313" key="3">
    <source>
        <dbReference type="EMBL" id="CAA9512627.1"/>
    </source>
</evidence>
<feature type="non-terminal residue" evidence="3">
    <location>
        <position position="251"/>
    </location>
</feature>
<dbReference type="AlphaFoldDB" id="A0A6J4T3P4"/>
<dbReference type="PANTHER" id="PTHR46268:SF6">
    <property type="entry name" value="UNIVERSAL STRESS PROTEIN UP12"/>
    <property type="match status" value="1"/>
</dbReference>
<organism evidence="3">
    <name type="scientific">uncultured Solirubrobacteraceae bacterium</name>
    <dbReference type="NCBI Taxonomy" id="1162706"/>
    <lineage>
        <taxon>Bacteria</taxon>
        <taxon>Bacillati</taxon>
        <taxon>Actinomycetota</taxon>
        <taxon>Thermoleophilia</taxon>
        <taxon>Solirubrobacterales</taxon>
        <taxon>Solirubrobacteraceae</taxon>
        <taxon>environmental samples</taxon>
    </lineage>
</organism>
<evidence type="ECO:0000256" key="1">
    <source>
        <dbReference type="ARBA" id="ARBA00008791"/>
    </source>
</evidence>
<evidence type="ECO:0000259" key="2">
    <source>
        <dbReference type="Pfam" id="PF00582"/>
    </source>
</evidence>
<dbReference type="EMBL" id="CADCVP010000277">
    <property type="protein sequence ID" value="CAA9512627.1"/>
    <property type="molecule type" value="Genomic_DNA"/>
</dbReference>
<feature type="domain" description="UspA" evidence="2">
    <location>
        <begin position="83"/>
        <end position="177"/>
    </location>
</feature>
<dbReference type="SUPFAM" id="SSF52402">
    <property type="entry name" value="Adenine nucleotide alpha hydrolases-like"/>
    <property type="match status" value="1"/>
</dbReference>
<dbReference type="CDD" id="cd00293">
    <property type="entry name" value="USP-like"/>
    <property type="match status" value="1"/>
</dbReference>
<name>A0A6J4T3P4_9ACTN</name>
<sequence>MTCDRLEALTGGACDRASARGPAWGSIRDERFPASDRRNEMVPPIVIGAHPKRHEQEPIELGVMFSRMTRAPMDVVGTYWFDTTAQRQASDEYGRMLRNEVMESLQRAVGDTGRVCGEVRVHVASGGAAYALHEKAVEVGAGLIIVGSTHRGAVGRIALGTTADRVLDHSPCPVAVAPRGFRDEGATPQRVGVAFVDTPGGRSALRAGAAIAEAAGASLIAYTVIEPHTNDFDRERAELAVADAIGECAGH</sequence>
<accession>A0A6J4T3P4</accession>
<dbReference type="Pfam" id="PF00582">
    <property type="entry name" value="Usp"/>
    <property type="match status" value="1"/>
</dbReference>